<dbReference type="AlphaFoldDB" id="A0A2X2W440"/>
<dbReference type="Pfam" id="PF22768">
    <property type="entry name" value="SPP1_Dit"/>
    <property type="match status" value="1"/>
</dbReference>
<evidence type="ECO:0000259" key="2">
    <source>
        <dbReference type="Pfam" id="PF22768"/>
    </source>
</evidence>
<sequence>MEKVVITNKKGESITLGNHSPYFLEILDGVGNIPVTIESQKAPKQDGSTYIDNMLESRAISIEGMIITRDNPNEVLKCRRKMQRVLNPKIGEVIITYYHEDMVKEIKGIVENTPVFPSGEGNKGIYYQKYLLHLLCHQPFWLDTYYESREMSYLMGGLKFRLFLPTSFSDRGFKRKAVNDGDVPTPVTIEFKGSAINPTVTNLTTGEFIKVNKELGEQDILTVSTAFGEKYVRINGENAFHYIDLDSVFWQLDPGDNILSYESNNDSIKTRVTVKWKNRYIGL</sequence>
<dbReference type="Gene3D" id="2.40.30.200">
    <property type="match status" value="1"/>
</dbReference>
<proteinExistence type="predicted"/>
<dbReference type="RefSeq" id="WP_111921371.1">
    <property type="nucleotide sequence ID" value="NZ_UAWC01000007.1"/>
</dbReference>
<evidence type="ECO:0000313" key="4">
    <source>
        <dbReference type="Proteomes" id="UP000250223"/>
    </source>
</evidence>
<dbReference type="Proteomes" id="UP000250223">
    <property type="component" value="Unassembled WGS sequence"/>
</dbReference>
<feature type="domain" description="Siphovirus-type tail component RIFT-related" evidence="1">
    <location>
        <begin position="9"/>
        <end position="136"/>
    </location>
</feature>
<dbReference type="Gene3D" id="2.60.120.860">
    <property type="match status" value="1"/>
</dbReference>
<organism evidence="3 4">
    <name type="scientific">Clostridium cochlearium</name>
    <dbReference type="NCBI Taxonomy" id="1494"/>
    <lineage>
        <taxon>Bacteria</taxon>
        <taxon>Bacillati</taxon>
        <taxon>Bacillota</taxon>
        <taxon>Clostridia</taxon>
        <taxon>Eubacteriales</taxon>
        <taxon>Clostridiaceae</taxon>
        <taxon>Clostridium</taxon>
    </lineage>
</organism>
<evidence type="ECO:0000313" key="3">
    <source>
        <dbReference type="EMBL" id="SQB34157.1"/>
    </source>
</evidence>
<dbReference type="Pfam" id="PF05709">
    <property type="entry name" value="Sipho_tail"/>
    <property type="match status" value="1"/>
</dbReference>
<dbReference type="InterPro" id="IPR008841">
    <property type="entry name" value="Siphovirus-type_tail_N"/>
</dbReference>
<accession>A0A2X2W440</accession>
<dbReference type="EMBL" id="UAWC01000007">
    <property type="protein sequence ID" value="SQB34157.1"/>
    <property type="molecule type" value="Genomic_DNA"/>
</dbReference>
<gene>
    <name evidence="3" type="ORF">NCTC13028_01051</name>
</gene>
<protein>
    <submittedName>
        <fullName evidence="3">Phage related protein</fullName>
    </submittedName>
</protein>
<name>A0A2X2W440_CLOCO</name>
<dbReference type="InterPro" id="IPR054738">
    <property type="entry name" value="Siphovirus-type_tail_C"/>
</dbReference>
<feature type="domain" description="Siphovirus-type tail component C-terminal" evidence="2">
    <location>
        <begin position="180"/>
        <end position="280"/>
    </location>
</feature>
<reference evidence="3 4" key="1">
    <citation type="submission" date="2018-06" db="EMBL/GenBank/DDBJ databases">
        <authorList>
            <consortium name="Pathogen Informatics"/>
            <person name="Doyle S."/>
        </authorList>
    </citation>
    <scope>NUCLEOTIDE SEQUENCE [LARGE SCALE GENOMIC DNA]</scope>
    <source>
        <strain evidence="3 4">NCTC13028</strain>
    </source>
</reference>
<evidence type="ECO:0000259" key="1">
    <source>
        <dbReference type="Pfam" id="PF05709"/>
    </source>
</evidence>